<protein>
    <recommendedName>
        <fullName evidence="3">Receptor ligand binding region domain-containing protein</fullName>
    </recommendedName>
</protein>
<dbReference type="OrthoDB" id="10220293at2759"/>
<accession>A0A9X6NIH4</accession>
<dbReference type="SUPFAM" id="SSF53822">
    <property type="entry name" value="Periplasmic binding protein-like I"/>
    <property type="match status" value="1"/>
</dbReference>
<dbReference type="Proteomes" id="UP000192578">
    <property type="component" value="Unassembled WGS sequence"/>
</dbReference>
<gene>
    <name evidence="1" type="ORF">BV898_15827</name>
</gene>
<dbReference type="EMBL" id="MTYJ01000222">
    <property type="protein sequence ID" value="OWA51341.1"/>
    <property type="molecule type" value="Genomic_DNA"/>
</dbReference>
<keyword evidence="2" id="KW-1185">Reference proteome</keyword>
<reference evidence="2" key="1">
    <citation type="submission" date="2017-01" db="EMBL/GenBank/DDBJ databases">
        <title>Comparative genomics of anhydrobiosis in the tardigrade Hypsibius dujardini.</title>
        <authorList>
            <person name="Yoshida Y."/>
            <person name="Koutsovoulos G."/>
            <person name="Laetsch D."/>
            <person name="Stevens L."/>
            <person name="Kumar S."/>
            <person name="Horikawa D."/>
            <person name="Ishino K."/>
            <person name="Komine S."/>
            <person name="Tomita M."/>
            <person name="Blaxter M."/>
            <person name="Arakawa K."/>
        </authorList>
    </citation>
    <scope>NUCLEOTIDE SEQUENCE [LARGE SCALE GENOMIC DNA]</scope>
    <source>
        <strain evidence="2">Z151</strain>
    </source>
</reference>
<evidence type="ECO:0008006" key="3">
    <source>
        <dbReference type="Google" id="ProtNLM"/>
    </source>
</evidence>
<name>A0A9X6NIH4_HYPEX</name>
<organism evidence="1 2">
    <name type="scientific">Hypsibius exemplaris</name>
    <name type="common">Freshwater tardigrade</name>
    <dbReference type="NCBI Taxonomy" id="2072580"/>
    <lineage>
        <taxon>Eukaryota</taxon>
        <taxon>Metazoa</taxon>
        <taxon>Ecdysozoa</taxon>
        <taxon>Tardigrada</taxon>
        <taxon>Eutardigrada</taxon>
        <taxon>Parachela</taxon>
        <taxon>Hypsibioidea</taxon>
        <taxon>Hypsibiidae</taxon>
        <taxon>Hypsibius</taxon>
    </lineage>
</organism>
<sequence length="328" mass="37112">MVMQPLFNYSLEDQAGRYPKLFENYTYEAKVNQGSKICGPQGVETSVDLMTEIIAERTWFPDPSDLTVILAPLCAPSFAVIGDFARDRFPSTVSFAMADTGLYGATVLVVMRYYLWKSIAIISDQLSGSAKANRNVEQCRAPLELLYERRSEFEFLNIITDSSKENFTRALITATMFSRGESSSADAYDLEMMKGDYVSSLIHSSFILKLKFNGSYSAKHSLFLSTTLPQIFLHLYGIEVPGEPPLSWFRNDSLDVKVQAAFQHLLVVSSPPIDWKEFEEPSRLMHQRREIMFGEPTTPYERNEFEVTCYEAVVTVAKVRLCGFHGVV</sequence>
<dbReference type="InterPro" id="IPR028082">
    <property type="entry name" value="Peripla_BP_I"/>
</dbReference>
<proteinExistence type="predicted"/>
<dbReference type="AlphaFoldDB" id="A0A9X6NIH4"/>
<evidence type="ECO:0000313" key="2">
    <source>
        <dbReference type="Proteomes" id="UP000192578"/>
    </source>
</evidence>
<comment type="caution">
    <text evidence="1">The sequence shown here is derived from an EMBL/GenBank/DDBJ whole genome shotgun (WGS) entry which is preliminary data.</text>
</comment>
<evidence type="ECO:0000313" key="1">
    <source>
        <dbReference type="EMBL" id="OWA51341.1"/>
    </source>
</evidence>
<dbReference type="Gene3D" id="3.40.50.2300">
    <property type="match status" value="1"/>
</dbReference>